<keyword evidence="4" id="KW-0805">Transcription regulation</keyword>
<evidence type="ECO:0000256" key="4">
    <source>
        <dbReference type="ARBA" id="ARBA00023015"/>
    </source>
</evidence>
<organism evidence="8 9">
    <name type="scientific">Diaphorina citri</name>
    <name type="common">Asian citrus psyllid</name>
    <dbReference type="NCBI Taxonomy" id="121845"/>
    <lineage>
        <taxon>Eukaryota</taxon>
        <taxon>Metazoa</taxon>
        <taxon>Ecdysozoa</taxon>
        <taxon>Arthropoda</taxon>
        <taxon>Hexapoda</taxon>
        <taxon>Insecta</taxon>
        <taxon>Pterygota</taxon>
        <taxon>Neoptera</taxon>
        <taxon>Paraneoptera</taxon>
        <taxon>Hemiptera</taxon>
        <taxon>Sternorrhyncha</taxon>
        <taxon>Psylloidea</taxon>
        <taxon>Psyllidae</taxon>
        <taxon>Diaphorininae</taxon>
        <taxon>Diaphorina</taxon>
    </lineage>
</organism>
<dbReference type="Pfam" id="PF11573">
    <property type="entry name" value="Med23"/>
    <property type="match status" value="1"/>
</dbReference>
<keyword evidence="5" id="KW-0804">Transcription</keyword>
<comment type="subcellular location">
    <subcellularLocation>
        <location evidence="1">Nucleus</location>
    </subcellularLocation>
</comment>
<dbReference type="RefSeq" id="XP_008483909.1">
    <property type="nucleotide sequence ID" value="XM_008485687.2"/>
</dbReference>
<dbReference type="AlphaFoldDB" id="A0A1S3DMF6"/>
<evidence type="ECO:0000256" key="3">
    <source>
        <dbReference type="ARBA" id="ARBA00019696"/>
    </source>
</evidence>
<evidence type="ECO:0000256" key="5">
    <source>
        <dbReference type="ARBA" id="ARBA00023163"/>
    </source>
</evidence>
<dbReference type="InterPro" id="IPR021629">
    <property type="entry name" value="Mediator_Med23"/>
</dbReference>
<name>A0A1S3DMF6_DIACI</name>
<dbReference type="PaxDb" id="121845-A0A1S3DMF6"/>
<dbReference type="PANTHER" id="PTHR12691:SF10">
    <property type="entry name" value="MEDIATOR OF RNA POLYMERASE II TRANSCRIPTION SUBUNIT 23"/>
    <property type="match status" value="1"/>
</dbReference>
<dbReference type="KEGG" id="dci:103520588"/>
<evidence type="ECO:0000256" key="1">
    <source>
        <dbReference type="ARBA" id="ARBA00004123"/>
    </source>
</evidence>
<dbReference type="PANTHER" id="PTHR12691">
    <property type="entry name" value="MEDIATOR OF RNA POLYMERASE II TRANSCRIPTION SUBUNIT 23"/>
    <property type="match status" value="1"/>
</dbReference>
<dbReference type="GO" id="GO:0016592">
    <property type="term" value="C:mediator complex"/>
    <property type="evidence" value="ECO:0007669"/>
    <property type="project" value="TreeGrafter"/>
</dbReference>
<dbReference type="GO" id="GO:0006357">
    <property type="term" value="P:regulation of transcription by RNA polymerase II"/>
    <property type="evidence" value="ECO:0007669"/>
    <property type="project" value="TreeGrafter"/>
</dbReference>
<proteinExistence type="inferred from homology"/>
<gene>
    <name evidence="9" type="primary">LOC103520588</name>
</gene>
<sequence length="57" mass="6779">MSHMDEICDLLYHIKYMFVGDLMKSEVEGIIRKLRPALQMRLRFISHLNIDEIISNT</sequence>
<accession>A0A1S3DMF6</accession>
<evidence type="ECO:0000256" key="6">
    <source>
        <dbReference type="ARBA" id="ARBA00023242"/>
    </source>
</evidence>
<dbReference type="STRING" id="121845.A0A1S3DMF6"/>
<reference evidence="9" key="1">
    <citation type="submission" date="2025-08" db="UniProtKB">
        <authorList>
            <consortium name="RefSeq"/>
        </authorList>
    </citation>
    <scope>IDENTIFICATION</scope>
</reference>
<evidence type="ECO:0000256" key="7">
    <source>
        <dbReference type="ARBA" id="ARBA00031961"/>
    </source>
</evidence>
<protein>
    <recommendedName>
        <fullName evidence="3">Mediator of RNA polymerase II transcription subunit 23</fullName>
    </recommendedName>
    <alternativeName>
        <fullName evidence="7">Mediator complex subunit 23</fullName>
    </alternativeName>
</protein>
<keyword evidence="8" id="KW-1185">Reference proteome</keyword>
<evidence type="ECO:0000313" key="8">
    <source>
        <dbReference type="Proteomes" id="UP000079169"/>
    </source>
</evidence>
<keyword evidence="6" id="KW-0539">Nucleus</keyword>
<dbReference type="Proteomes" id="UP000079169">
    <property type="component" value="Unplaced"/>
</dbReference>
<evidence type="ECO:0000256" key="2">
    <source>
        <dbReference type="ARBA" id="ARBA00010222"/>
    </source>
</evidence>
<dbReference type="GO" id="GO:0005667">
    <property type="term" value="C:transcription regulator complex"/>
    <property type="evidence" value="ECO:0007669"/>
    <property type="project" value="TreeGrafter"/>
</dbReference>
<evidence type="ECO:0000313" key="9">
    <source>
        <dbReference type="RefSeq" id="XP_008483909.1"/>
    </source>
</evidence>
<dbReference type="GO" id="GO:0010628">
    <property type="term" value="P:positive regulation of gene expression"/>
    <property type="evidence" value="ECO:0007669"/>
    <property type="project" value="TreeGrafter"/>
</dbReference>
<dbReference type="GeneID" id="103520588"/>
<dbReference type="OMA" id="STEMVEW"/>
<comment type="similarity">
    <text evidence="2">Belongs to the Mediator complex subunit 23 family.</text>
</comment>